<dbReference type="Pfam" id="PF13302">
    <property type="entry name" value="Acetyltransf_3"/>
    <property type="match status" value="1"/>
</dbReference>
<feature type="region of interest" description="Disordered" evidence="1">
    <location>
        <begin position="1"/>
        <end position="32"/>
    </location>
</feature>
<dbReference type="PANTHER" id="PTHR43610:SF1">
    <property type="entry name" value="N-ACETYLTRANSFERASE DOMAIN-CONTAINING PROTEIN"/>
    <property type="match status" value="1"/>
</dbReference>
<dbReference type="EMBL" id="JARKIB010000020">
    <property type="protein sequence ID" value="KAJ7768484.1"/>
    <property type="molecule type" value="Genomic_DNA"/>
</dbReference>
<sequence>MIAETALPSKSGRIVLVPPSESDDEPFPALRSSDPETRRHLAFFPENFSVADARAMRLARAADPTVIPYNIHTLSATENTPAGTFVGETGLTHIETDYGRSCETGIVISPAFFRTGLATDALYTLLTNAFEDRKFHRVEFITAVDNLAMRAWLEKAGVTLEGTRRGFWYGAGPDGYTDVAMYGILEGEWATVKGRLDDQMKQRR</sequence>
<dbReference type="Proteomes" id="UP001215598">
    <property type="component" value="Unassembled WGS sequence"/>
</dbReference>
<dbReference type="PANTHER" id="PTHR43610">
    <property type="entry name" value="BLL6696 PROTEIN"/>
    <property type="match status" value="1"/>
</dbReference>
<evidence type="ECO:0000313" key="4">
    <source>
        <dbReference type="Proteomes" id="UP001215598"/>
    </source>
</evidence>
<dbReference type="SUPFAM" id="SSF55729">
    <property type="entry name" value="Acyl-CoA N-acyltransferases (Nat)"/>
    <property type="match status" value="1"/>
</dbReference>
<dbReference type="InterPro" id="IPR016181">
    <property type="entry name" value="Acyl_CoA_acyltransferase"/>
</dbReference>
<dbReference type="AlphaFoldDB" id="A0AAD7JQK2"/>
<reference evidence="3" key="1">
    <citation type="submission" date="2023-03" db="EMBL/GenBank/DDBJ databases">
        <title>Massive genome expansion in bonnet fungi (Mycena s.s.) driven by repeated elements and novel gene families across ecological guilds.</title>
        <authorList>
            <consortium name="Lawrence Berkeley National Laboratory"/>
            <person name="Harder C.B."/>
            <person name="Miyauchi S."/>
            <person name="Viragh M."/>
            <person name="Kuo A."/>
            <person name="Thoen E."/>
            <person name="Andreopoulos B."/>
            <person name="Lu D."/>
            <person name="Skrede I."/>
            <person name="Drula E."/>
            <person name="Henrissat B."/>
            <person name="Morin E."/>
            <person name="Kohler A."/>
            <person name="Barry K."/>
            <person name="LaButti K."/>
            <person name="Morin E."/>
            <person name="Salamov A."/>
            <person name="Lipzen A."/>
            <person name="Mereny Z."/>
            <person name="Hegedus B."/>
            <person name="Baldrian P."/>
            <person name="Stursova M."/>
            <person name="Weitz H."/>
            <person name="Taylor A."/>
            <person name="Grigoriev I.V."/>
            <person name="Nagy L.G."/>
            <person name="Martin F."/>
            <person name="Kauserud H."/>
        </authorList>
    </citation>
    <scope>NUCLEOTIDE SEQUENCE</scope>
    <source>
        <strain evidence="3">CBHHK182m</strain>
    </source>
</reference>
<dbReference type="Gene3D" id="3.40.630.30">
    <property type="match status" value="1"/>
</dbReference>
<dbReference type="PROSITE" id="PS51186">
    <property type="entry name" value="GNAT"/>
    <property type="match status" value="1"/>
</dbReference>
<proteinExistence type="predicted"/>
<organism evidence="3 4">
    <name type="scientific">Mycena metata</name>
    <dbReference type="NCBI Taxonomy" id="1033252"/>
    <lineage>
        <taxon>Eukaryota</taxon>
        <taxon>Fungi</taxon>
        <taxon>Dikarya</taxon>
        <taxon>Basidiomycota</taxon>
        <taxon>Agaricomycotina</taxon>
        <taxon>Agaricomycetes</taxon>
        <taxon>Agaricomycetidae</taxon>
        <taxon>Agaricales</taxon>
        <taxon>Marasmiineae</taxon>
        <taxon>Mycenaceae</taxon>
        <taxon>Mycena</taxon>
    </lineage>
</organism>
<name>A0AAD7JQK2_9AGAR</name>
<feature type="domain" description="N-acetyltransferase" evidence="2">
    <location>
        <begin position="28"/>
        <end position="179"/>
    </location>
</feature>
<keyword evidence="4" id="KW-1185">Reference proteome</keyword>
<accession>A0AAD7JQK2</accession>
<evidence type="ECO:0000256" key="1">
    <source>
        <dbReference type="SAM" id="MobiDB-lite"/>
    </source>
</evidence>
<dbReference type="InterPro" id="IPR000182">
    <property type="entry name" value="GNAT_dom"/>
</dbReference>
<gene>
    <name evidence="3" type="ORF">B0H16DRAFT_318313</name>
</gene>
<evidence type="ECO:0000313" key="3">
    <source>
        <dbReference type="EMBL" id="KAJ7768484.1"/>
    </source>
</evidence>
<comment type="caution">
    <text evidence="3">The sequence shown here is derived from an EMBL/GenBank/DDBJ whole genome shotgun (WGS) entry which is preliminary data.</text>
</comment>
<protein>
    <submittedName>
        <fullName evidence="3">Acyl-CoA N-acyltransferase</fullName>
    </submittedName>
</protein>
<dbReference type="GO" id="GO:0016747">
    <property type="term" value="F:acyltransferase activity, transferring groups other than amino-acyl groups"/>
    <property type="evidence" value="ECO:0007669"/>
    <property type="project" value="InterPro"/>
</dbReference>
<evidence type="ECO:0000259" key="2">
    <source>
        <dbReference type="PROSITE" id="PS51186"/>
    </source>
</evidence>